<evidence type="ECO:0000313" key="2">
    <source>
        <dbReference type="Proteomes" id="UP000826661"/>
    </source>
</evidence>
<dbReference type="Proteomes" id="UP000826661">
    <property type="component" value="Chromosome VI"/>
</dbReference>
<dbReference type="AlphaFoldDB" id="A0A8G0LQK1"/>
<keyword evidence="2" id="KW-1185">Reference proteome</keyword>
<accession>A0A8G0LQK1</accession>
<evidence type="ECO:0000313" key="1">
    <source>
        <dbReference type="EMBL" id="QYT04031.1"/>
    </source>
</evidence>
<name>A0A8G0LQK1_9HYPO</name>
<dbReference type="EMBL" id="CP075869">
    <property type="protein sequence ID" value="QYT04031.1"/>
    <property type="molecule type" value="Genomic_DNA"/>
</dbReference>
<protein>
    <submittedName>
        <fullName evidence="1">Uncharacterized protein</fullName>
    </submittedName>
</protein>
<proteinExistence type="predicted"/>
<sequence>MEDADHKMYAPYVCRGSDGLLRDGQGRDGKNWQGREVKLLSEFSRDELLWLFRTDLEGSHRYKIHTVVAIPPYEPSVRDAAANCLPDIPTYHWIDICNKSVPVYILPGPRWLLLRVVLHNYIYRRWFRPYRSEIDFIRFICKFVIPQDLPDNTKVSLSTVDTIISLSKAVIARFEAQRIIEVEERATTPDWCSISWSSPKNLDHYILQPLFRALVIIVSDEKYNKEPSTALGNLPVYLARTGVEEELSAPISFEPLATKIICHIEPGRVILVALETAIDFIIGLEAREAAAFGLRPDPATDWKPNEDMLEA</sequence>
<gene>
    <name evidence="1" type="ORF">H0G86_010966</name>
</gene>
<reference evidence="1 2" key="1">
    <citation type="journal article" date="2021" name="BMC Genomics">
        <title>Telomere-to-telomere genome assembly of asparaginase-producing Trichoderma simmonsii.</title>
        <authorList>
            <person name="Chung D."/>
            <person name="Kwon Y.M."/>
            <person name="Yang Y."/>
        </authorList>
    </citation>
    <scope>NUCLEOTIDE SEQUENCE [LARGE SCALE GENOMIC DNA]</scope>
    <source>
        <strain evidence="1 2">GH-Sj1</strain>
    </source>
</reference>
<organism evidence="1 2">
    <name type="scientific">Trichoderma simmonsii</name>
    <dbReference type="NCBI Taxonomy" id="1491479"/>
    <lineage>
        <taxon>Eukaryota</taxon>
        <taxon>Fungi</taxon>
        <taxon>Dikarya</taxon>
        <taxon>Ascomycota</taxon>
        <taxon>Pezizomycotina</taxon>
        <taxon>Sordariomycetes</taxon>
        <taxon>Hypocreomycetidae</taxon>
        <taxon>Hypocreales</taxon>
        <taxon>Hypocreaceae</taxon>
        <taxon>Trichoderma</taxon>
    </lineage>
</organism>